<dbReference type="SMART" id="SM00862">
    <property type="entry name" value="Trans_reg_C"/>
    <property type="match status" value="1"/>
</dbReference>
<dbReference type="CDD" id="cd00383">
    <property type="entry name" value="trans_reg_C"/>
    <property type="match status" value="1"/>
</dbReference>
<keyword evidence="5" id="KW-0902">Two-component regulatory system</keyword>
<dbReference type="OrthoDB" id="9790442at2"/>
<name>A0A2T0BCE2_9CLOT</name>
<dbReference type="InterPro" id="IPR001789">
    <property type="entry name" value="Sig_transdc_resp-reg_receiver"/>
</dbReference>
<evidence type="ECO:0000256" key="15">
    <source>
        <dbReference type="PROSITE-ProRule" id="PRU01091"/>
    </source>
</evidence>
<evidence type="ECO:0000256" key="1">
    <source>
        <dbReference type="ARBA" id="ARBA00004496"/>
    </source>
</evidence>
<evidence type="ECO:0000256" key="14">
    <source>
        <dbReference type="PROSITE-ProRule" id="PRU00169"/>
    </source>
</evidence>
<organism evidence="18 19">
    <name type="scientific">Clostridium vincentii</name>
    <dbReference type="NCBI Taxonomy" id="52704"/>
    <lineage>
        <taxon>Bacteria</taxon>
        <taxon>Bacillati</taxon>
        <taxon>Bacillota</taxon>
        <taxon>Clostridia</taxon>
        <taxon>Eubacteriales</taxon>
        <taxon>Clostridiaceae</taxon>
        <taxon>Clostridium</taxon>
    </lineage>
</organism>
<comment type="function">
    <text evidence="11">May play the central regulatory role in sporulation. It may be an element of the effector pathway responsible for the activation of sporulation genes in response to nutritional stress. Spo0A may act in concert with spo0H (a sigma factor) to control the expression of some genes that are critical to the sporulation process.</text>
</comment>
<dbReference type="SUPFAM" id="SSF52172">
    <property type="entry name" value="CheY-like"/>
    <property type="match status" value="1"/>
</dbReference>
<evidence type="ECO:0000256" key="11">
    <source>
        <dbReference type="ARBA" id="ARBA00024867"/>
    </source>
</evidence>
<keyword evidence="7" id="KW-0843">Virulence</keyword>
<dbReference type="GO" id="GO:0000976">
    <property type="term" value="F:transcription cis-regulatory region binding"/>
    <property type="evidence" value="ECO:0007669"/>
    <property type="project" value="TreeGrafter"/>
</dbReference>
<evidence type="ECO:0000256" key="10">
    <source>
        <dbReference type="ARBA" id="ARBA00023163"/>
    </source>
</evidence>
<comment type="subcellular location">
    <subcellularLocation>
        <location evidence="1">Cytoplasm</location>
    </subcellularLocation>
</comment>
<dbReference type="FunFam" id="3.40.50.2300:FF:000001">
    <property type="entry name" value="DNA-binding response regulator PhoB"/>
    <property type="match status" value="1"/>
</dbReference>
<dbReference type="SMART" id="SM00448">
    <property type="entry name" value="REC"/>
    <property type="match status" value="1"/>
</dbReference>
<sequence>MFKILVVDDNQSIRKLMTTYLIRDGYKVFAASDGLEALDLLDKEHIDLMIADIMMPNMDGYTLTNEVRTSKYNFPILMITAKESFEDKKKAFMAGTDDYMVKPIDFDEMILRVSALLRRAKISNEHKIVVGEVTLDYETATVTTKTETFLLPKKEFYLLFKLLSYSKKIFTRQDLMDEIWGFDNETDERTVDVHIKRLREKFDGLEEFKIITVRGLGYKVERFI</sequence>
<evidence type="ECO:0000256" key="8">
    <source>
        <dbReference type="ARBA" id="ARBA00023125"/>
    </source>
</evidence>
<dbReference type="GO" id="GO:0000156">
    <property type="term" value="F:phosphorelay response regulator activity"/>
    <property type="evidence" value="ECO:0007669"/>
    <property type="project" value="TreeGrafter"/>
</dbReference>
<dbReference type="RefSeq" id="WP_106060342.1">
    <property type="nucleotide sequence ID" value="NZ_PVXQ01000027.1"/>
</dbReference>
<reference evidence="18 19" key="1">
    <citation type="submission" date="2018-03" db="EMBL/GenBank/DDBJ databases">
        <title>Genome sequence of Clostridium vincentii DSM 10228.</title>
        <authorList>
            <person name="Poehlein A."/>
            <person name="Daniel R."/>
        </authorList>
    </citation>
    <scope>NUCLEOTIDE SEQUENCE [LARGE SCALE GENOMIC DNA]</scope>
    <source>
        <strain evidence="18 19">DSM 10228</strain>
    </source>
</reference>
<dbReference type="GO" id="GO:0005829">
    <property type="term" value="C:cytosol"/>
    <property type="evidence" value="ECO:0007669"/>
    <property type="project" value="TreeGrafter"/>
</dbReference>
<dbReference type="Pfam" id="PF00486">
    <property type="entry name" value="Trans_reg_C"/>
    <property type="match status" value="1"/>
</dbReference>
<evidence type="ECO:0000259" key="17">
    <source>
        <dbReference type="PROSITE" id="PS51755"/>
    </source>
</evidence>
<dbReference type="Gene3D" id="1.10.10.10">
    <property type="entry name" value="Winged helix-like DNA-binding domain superfamily/Winged helix DNA-binding domain"/>
    <property type="match status" value="1"/>
</dbReference>
<keyword evidence="6" id="KW-0805">Transcription regulation</keyword>
<keyword evidence="10" id="KW-0804">Transcription</keyword>
<dbReference type="PANTHER" id="PTHR48111">
    <property type="entry name" value="REGULATOR OF RPOS"/>
    <property type="match status" value="1"/>
</dbReference>
<evidence type="ECO:0000256" key="9">
    <source>
        <dbReference type="ARBA" id="ARBA00023159"/>
    </source>
</evidence>
<feature type="modified residue" description="4-aspartylphosphate" evidence="14">
    <location>
        <position position="52"/>
    </location>
</feature>
<evidence type="ECO:0000256" key="13">
    <source>
        <dbReference type="ARBA" id="ARBA00039976"/>
    </source>
</evidence>
<evidence type="ECO:0000259" key="16">
    <source>
        <dbReference type="PROSITE" id="PS50110"/>
    </source>
</evidence>
<protein>
    <recommendedName>
        <fullName evidence="13">Heme response regulator HssR</fullName>
    </recommendedName>
    <alternativeName>
        <fullName evidence="2">Stage 0 sporulation protein A homolog</fullName>
    </alternativeName>
</protein>
<dbReference type="PROSITE" id="PS50110">
    <property type="entry name" value="RESPONSE_REGULATORY"/>
    <property type="match status" value="1"/>
</dbReference>
<dbReference type="EMBL" id="PVXQ01000027">
    <property type="protein sequence ID" value="PRR81566.1"/>
    <property type="molecule type" value="Genomic_DNA"/>
</dbReference>
<evidence type="ECO:0000256" key="6">
    <source>
        <dbReference type="ARBA" id="ARBA00023015"/>
    </source>
</evidence>
<feature type="domain" description="Response regulatory" evidence="16">
    <location>
        <begin position="3"/>
        <end position="117"/>
    </location>
</feature>
<gene>
    <name evidence="18" type="primary">hssR</name>
    <name evidence="18" type="ORF">CLVI_24040</name>
</gene>
<feature type="domain" description="OmpR/PhoB-type" evidence="17">
    <location>
        <begin position="125"/>
        <end position="222"/>
    </location>
</feature>
<dbReference type="GO" id="GO:0032993">
    <property type="term" value="C:protein-DNA complex"/>
    <property type="evidence" value="ECO:0007669"/>
    <property type="project" value="TreeGrafter"/>
</dbReference>
<evidence type="ECO:0000256" key="3">
    <source>
        <dbReference type="ARBA" id="ARBA00022490"/>
    </source>
</evidence>
<dbReference type="InterPro" id="IPR011006">
    <property type="entry name" value="CheY-like_superfamily"/>
</dbReference>
<dbReference type="GO" id="GO:0006355">
    <property type="term" value="P:regulation of DNA-templated transcription"/>
    <property type="evidence" value="ECO:0007669"/>
    <property type="project" value="InterPro"/>
</dbReference>
<comment type="caution">
    <text evidence="18">The sequence shown here is derived from an EMBL/GenBank/DDBJ whole genome shotgun (WGS) entry which is preliminary data.</text>
</comment>
<evidence type="ECO:0000313" key="19">
    <source>
        <dbReference type="Proteomes" id="UP000239471"/>
    </source>
</evidence>
<evidence type="ECO:0000256" key="2">
    <source>
        <dbReference type="ARBA" id="ARBA00018672"/>
    </source>
</evidence>
<dbReference type="Pfam" id="PF00072">
    <property type="entry name" value="Response_reg"/>
    <property type="match status" value="1"/>
</dbReference>
<dbReference type="InterPro" id="IPR001867">
    <property type="entry name" value="OmpR/PhoB-type_DNA-bd"/>
</dbReference>
<dbReference type="AlphaFoldDB" id="A0A2T0BCE2"/>
<dbReference type="InterPro" id="IPR036388">
    <property type="entry name" value="WH-like_DNA-bd_sf"/>
</dbReference>
<accession>A0A2T0BCE2</accession>
<evidence type="ECO:0000256" key="5">
    <source>
        <dbReference type="ARBA" id="ARBA00023012"/>
    </source>
</evidence>
<dbReference type="Gene3D" id="3.40.50.2300">
    <property type="match status" value="1"/>
</dbReference>
<keyword evidence="19" id="KW-1185">Reference proteome</keyword>
<keyword evidence="8 15" id="KW-0238">DNA-binding</keyword>
<proteinExistence type="predicted"/>
<comment type="function">
    <text evidence="12">Member of the two-component regulatory system HssS/HssR involved in intracellular heme homeostasis and tempering of staphylococcal virulence. Phosphorylated HssR binds to a direct repeat sequence within hrtAB promoter and activates the expression of hrtAB, an efflux pump, in response to extracellular heme, hemin, hemoglobin or blood.</text>
</comment>
<evidence type="ECO:0000256" key="12">
    <source>
        <dbReference type="ARBA" id="ARBA00037471"/>
    </source>
</evidence>
<evidence type="ECO:0000256" key="7">
    <source>
        <dbReference type="ARBA" id="ARBA00023026"/>
    </source>
</evidence>
<keyword evidence="4 14" id="KW-0597">Phosphoprotein</keyword>
<dbReference type="InterPro" id="IPR039420">
    <property type="entry name" value="WalR-like"/>
</dbReference>
<dbReference type="Proteomes" id="UP000239471">
    <property type="component" value="Unassembled WGS sequence"/>
</dbReference>
<dbReference type="PROSITE" id="PS51755">
    <property type="entry name" value="OMPR_PHOB"/>
    <property type="match status" value="1"/>
</dbReference>
<dbReference type="PANTHER" id="PTHR48111:SF49">
    <property type="entry name" value="HEME RESPONSE REGULATOR HSSR"/>
    <property type="match status" value="1"/>
</dbReference>
<evidence type="ECO:0000313" key="18">
    <source>
        <dbReference type="EMBL" id="PRR81566.1"/>
    </source>
</evidence>
<keyword evidence="3" id="KW-0963">Cytoplasm</keyword>
<keyword evidence="9" id="KW-0010">Activator</keyword>
<dbReference type="CDD" id="cd17574">
    <property type="entry name" value="REC_OmpR"/>
    <property type="match status" value="1"/>
</dbReference>
<feature type="DNA-binding region" description="OmpR/PhoB-type" evidence="15">
    <location>
        <begin position="125"/>
        <end position="222"/>
    </location>
</feature>
<evidence type="ECO:0000256" key="4">
    <source>
        <dbReference type="ARBA" id="ARBA00022553"/>
    </source>
</evidence>